<dbReference type="EMBL" id="CCAG010007825">
    <property type="status" value="NOT_ANNOTATED_CDS"/>
    <property type="molecule type" value="Genomic_DNA"/>
</dbReference>
<evidence type="ECO:0000313" key="2">
    <source>
        <dbReference type="Proteomes" id="UP000092444"/>
    </source>
</evidence>
<protein>
    <submittedName>
        <fullName evidence="1">Uncharacterized protein</fullName>
    </submittedName>
</protein>
<dbReference type="AlphaFoldDB" id="A0A1B0GC85"/>
<sequence length="122" mass="14371">MLVGSTLLKLDNSIYNKCIEILLALNFSRHSLNLKDGDESTQMKPAVCLEYKRLMLSQFTKLHKLHQIGIRTNVIWKVCINYNLNNHKFNNELQELFITLAEHRLNIFKHVLAVAIYNLYRR</sequence>
<name>A0A1B0GC85_GLOMM</name>
<dbReference type="VEuPathDB" id="VectorBase:GMOY010914"/>
<accession>A0A1B0GC85</accession>
<dbReference type="Proteomes" id="UP000092444">
    <property type="component" value="Unassembled WGS sequence"/>
</dbReference>
<reference evidence="1" key="1">
    <citation type="submission" date="2020-05" db="UniProtKB">
        <authorList>
            <consortium name="EnsemblMetazoa"/>
        </authorList>
    </citation>
    <scope>IDENTIFICATION</scope>
    <source>
        <strain evidence="1">Yale</strain>
    </source>
</reference>
<keyword evidence="2" id="KW-1185">Reference proteome</keyword>
<proteinExistence type="predicted"/>
<dbReference type="STRING" id="37546.A0A1B0GC85"/>
<organism evidence="1 2">
    <name type="scientific">Glossina morsitans morsitans</name>
    <name type="common">Savannah tsetse fly</name>
    <dbReference type="NCBI Taxonomy" id="37546"/>
    <lineage>
        <taxon>Eukaryota</taxon>
        <taxon>Metazoa</taxon>
        <taxon>Ecdysozoa</taxon>
        <taxon>Arthropoda</taxon>
        <taxon>Hexapoda</taxon>
        <taxon>Insecta</taxon>
        <taxon>Pterygota</taxon>
        <taxon>Neoptera</taxon>
        <taxon>Endopterygota</taxon>
        <taxon>Diptera</taxon>
        <taxon>Brachycera</taxon>
        <taxon>Muscomorpha</taxon>
        <taxon>Hippoboscoidea</taxon>
        <taxon>Glossinidae</taxon>
        <taxon>Glossina</taxon>
    </lineage>
</organism>
<evidence type="ECO:0000313" key="1">
    <source>
        <dbReference type="EnsemblMetazoa" id="GMOY010914-PA"/>
    </source>
</evidence>
<dbReference type="EnsemblMetazoa" id="GMOY010914-RA">
    <property type="protein sequence ID" value="GMOY010914-PA"/>
    <property type="gene ID" value="GMOY010914"/>
</dbReference>